<dbReference type="EMBL" id="AP006497">
    <property type="protein sequence ID" value="BAM81431.1"/>
    <property type="molecule type" value="Genomic_DNA"/>
</dbReference>
<keyword evidence="4 5" id="KW-0413">Isomerase</keyword>
<dbReference type="InterPro" id="IPR046357">
    <property type="entry name" value="PPIase_dom_sf"/>
</dbReference>
<evidence type="ECO:0000313" key="8">
    <source>
        <dbReference type="Proteomes" id="UP000007014"/>
    </source>
</evidence>
<dbReference type="Gramene" id="CMO042CT">
    <property type="protein sequence ID" value="CMO042CT"/>
    <property type="gene ID" value="CMO042C"/>
</dbReference>
<reference evidence="7 8" key="1">
    <citation type="journal article" date="2004" name="Nature">
        <title>Genome sequence of the ultrasmall unicellular red alga Cyanidioschyzon merolae 10D.</title>
        <authorList>
            <person name="Matsuzaki M."/>
            <person name="Misumi O."/>
            <person name="Shin-i T."/>
            <person name="Maruyama S."/>
            <person name="Takahara M."/>
            <person name="Miyagishima S."/>
            <person name="Mori T."/>
            <person name="Nishida K."/>
            <person name="Yagisawa F."/>
            <person name="Nishida K."/>
            <person name="Yoshida Y."/>
            <person name="Nishimura Y."/>
            <person name="Nakao S."/>
            <person name="Kobayashi T."/>
            <person name="Momoyama Y."/>
            <person name="Higashiyama T."/>
            <person name="Minoda A."/>
            <person name="Sano M."/>
            <person name="Nomoto H."/>
            <person name="Oishi K."/>
            <person name="Hayashi H."/>
            <person name="Ohta F."/>
            <person name="Nishizaka S."/>
            <person name="Haga S."/>
            <person name="Miura S."/>
            <person name="Morishita T."/>
            <person name="Kabeya Y."/>
            <person name="Terasawa K."/>
            <person name="Suzuki Y."/>
            <person name="Ishii Y."/>
            <person name="Asakawa S."/>
            <person name="Takano H."/>
            <person name="Ohta N."/>
            <person name="Kuroiwa H."/>
            <person name="Tanaka K."/>
            <person name="Shimizu N."/>
            <person name="Sugano S."/>
            <person name="Sato N."/>
            <person name="Nozaki H."/>
            <person name="Ogasawara N."/>
            <person name="Kohara Y."/>
            <person name="Kuroiwa T."/>
        </authorList>
    </citation>
    <scope>NUCLEOTIDE SEQUENCE [LARGE SCALE GENOMIC DNA]</scope>
    <source>
        <strain evidence="7 8">10D</strain>
    </source>
</reference>
<dbReference type="OrthoDB" id="3654at2759"/>
<sequence>MFVGTGTARFFATKAQKAANAGQQHGRFTGYDHVVLVNRVNAPRRPRGNTRNASSALRIQQPLSLSANLFRNEKKNDWPRCFPQVLCGLLVALQLQSSDCTVFASANPTENAGTAPLEAEPYLKQGRPVPATTEPLTLGHAADVEHRVTRDATGTLIPLDIVQLRAPRDVRSPPVRSRDAVLVRYVAFLEDGTVIEDKRNGKTPVFFRAGTATLPAAVDLGVEGMRVGEQRRVRVRAVDNFHGVNLRLGAAAVVPRESTLYYDIELVGINPYS</sequence>
<evidence type="ECO:0000259" key="6">
    <source>
        <dbReference type="PROSITE" id="PS50059"/>
    </source>
</evidence>
<dbReference type="PANTHER" id="PTHR43811:SF19">
    <property type="entry name" value="39 KDA FK506-BINDING NUCLEAR PROTEIN"/>
    <property type="match status" value="1"/>
</dbReference>
<name>M1UUB2_CYAM1</name>
<protein>
    <recommendedName>
        <fullName evidence="2 5">peptidylprolyl isomerase</fullName>
        <ecNumber evidence="2 5">5.2.1.8</ecNumber>
    </recommendedName>
</protein>
<dbReference type="PANTHER" id="PTHR43811">
    <property type="entry name" value="FKBP-TYPE PEPTIDYL-PROLYL CIS-TRANS ISOMERASE FKPA"/>
    <property type="match status" value="1"/>
</dbReference>
<comment type="catalytic activity">
    <reaction evidence="1 5">
        <text>[protein]-peptidylproline (omega=180) = [protein]-peptidylproline (omega=0)</text>
        <dbReference type="Rhea" id="RHEA:16237"/>
        <dbReference type="Rhea" id="RHEA-COMP:10747"/>
        <dbReference type="Rhea" id="RHEA-COMP:10748"/>
        <dbReference type="ChEBI" id="CHEBI:83833"/>
        <dbReference type="ChEBI" id="CHEBI:83834"/>
        <dbReference type="EC" id="5.2.1.8"/>
    </reaction>
</comment>
<dbReference type="EC" id="5.2.1.8" evidence="2 5"/>
<organism evidence="7 8">
    <name type="scientific">Cyanidioschyzon merolae (strain NIES-3377 / 10D)</name>
    <name type="common">Unicellular red alga</name>
    <dbReference type="NCBI Taxonomy" id="280699"/>
    <lineage>
        <taxon>Eukaryota</taxon>
        <taxon>Rhodophyta</taxon>
        <taxon>Bangiophyceae</taxon>
        <taxon>Cyanidiales</taxon>
        <taxon>Cyanidiaceae</taxon>
        <taxon>Cyanidioschyzon</taxon>
    </lineage>
</organism>
<accession>M1UUB2</accession>
<evidence type="ECO:0000256" key="1">
    <source>
        <dbReference type="ARBA" id="ARBA00000971"/>
    </source>
</evidence>
<dbReference type="HOGENOM" id="CLU_1020679_0_0_1"/>
<proteinExistence type="predicted"/>
<dbReference type="SUPFAM" id="SSF54534">
    <property type="entry name" value="FKBP-like"/>
    <property type="match status" value="1"/>
</dbReference>
<dbReference type="STRING" id="280699.M1UUB2"/>
<keyword evidence="8" id="KW-1185">Reference proteome</keyword>
<evidence type="ECO:0000256" key="3">
    <source>
        <dbReference type="ARBA" id="ARBA00023110"/>
    </source>
</evidence>
<dbReference type="KEGG" id="cme:CYME_CMO042C"/>
<evidence type="ECO:0000256" key="2">
    <source>
        <dbReference type="ARBA" id="ARBA00013194"/>
    </source>
</evidence>
<feature type="domain" description="PPIase FKBP-type" evidence="6">
    <location>
        <begin position="178"/>
        <end position="270"/>
    </location>
</feature>
<evidence type="ECO:0000256" key="4">
    <source>
        <dbReference type="ARBA" id="ARBA00023235"/>
    </source>
</evidence>
<dbReference type="GeneID" id="16995567"/>
<evidence type="ECO:0000256" key="5">
    <source>
        <dbReference type="PROSITE-ProRule" id="PRU00277"/>
    </source>
</evidence>
<reference evidence="7 8" key="2">
    <citation type="journal article" date="2007" name="BMC Biol.">
        <title>A 100%-complete sequence reveals unusually simple genomic features in the hot-spring red alga Cyanidioschyzon merolae.</title>
        <authorList>
            <person name="Nozaki H."/>
            <person name="Takano H."/>
            <person name="Misumi O."/>
            <person name="Terasawa K."/>
            <person name="Matsuzaki M."/>
            <person name="Maruyama S."/>
            <person name="Nishida K."/>
            <person name="Yagisawa F."/>
            <person name="Yoshida Y."/>
            <person name="Fujiwara T."/>
            <person name="Takio S."/>
            <person name="Tamura K."/>
            <person name="Chung S.J."/>
            <person name="Nakamura S."/>
            <person name="Kuroiwa H."/>
            <person name="Tanaka K."/>
            <person name="Sato N."/>
            <person name="Kuroiwa T."/>
        </authorList>
    </citation>
    <scope>NUCLEOTIDE SEQUENCE [LARGE SCALE GENOMIC DNA]</scope>
    <source>
        <strain evidence="7 8">10D</strain>
    </source>
</reference>
<dbReference type="Proteomes" id="UP000007014">
    <property type="component" value="Chromosome 15"/>
</dbReference>
<dbReference type="AlphaFoldDB" id="M1UUB2"/>
<evidence type="ECO:0000313" key="7">
    <source>
        <dbReference type="EMBL" id="BAM81431.1"/>
    </source>
</evidence>
<dbReference type="Gene3D" id="3.10.50.40">
    <property type="match status" value="1"/>
</dbReference>
<dbReference type="Pfam" id="PF00254">
    <property type="entry name" value="FKBP_C"/>
    <property type="match status" value="1"/>
</dbReference>
<dbReference type="RefSeq" id="XP_005537467.1">
    <property type="nucleotide sequence ID" value="XM_005537410.1"/>
</dbReference>
<dbReference type="GO" id="GO:0003755">
    <property type="term" value="F:peptidyl-prolyl cis-trans isomerase activity"/>
    <property type="evidence" value="ECO:0007669"/>
    <property type="project" value="UniProtKB-KW"/>
</dbReference>
<keyword evidence="3 5" id="KW-0697">Rotamase</keyword>
<gene>
    <name evidence="7" type="ORF">CYME_CMO042C</name>
</gene>
<dbReference type="PROSITE" id="PS50059">
    <property type="entry name" value="FKBP_PPIASE"/>
    <property type="match status" value="1"/>
</dbReference>
<dbReference type="InterPro" id="IPR001179">
    <property type="entry name" value="PPIase_FKBP_dom"/>
</dbReference>